<dbReference type="AlphaFoldDB" id="A0A9N9QHZ9"/>
<accession>A0A9N9QHZ9</accession>
<sequence>MVQNATEQLEGHQRNLDLIKQNADRFISWGQNELIARNIEADIEDSFPEKRIPRVKKFFDEKSRDERPKNLGEEFKITTLDTAVESMKKRYGKNMDACRGMAILSPHNFQKIRDSGVPDNAFKSLSEKLLPFNSQATPERLVEELYSFACNWDSFKLTINDFYKLSLNLLNDEEEEEGNEDEEHCIMQATPAPSKPKRNCNSCKNCVTGNNRWTMCYRRPQSYLYHLWHPHQTTT</sequence>
<evidence type="ECO:0000313" key="1">
    <source>
        <dbReference type="EMBL" id="CAG9765885.1"/>
    </source>
</evidence>
<dbReference type="Proteomes" id="UP001152799">
    <property type="component" value="Chromosome 3"/>
</dbReference>
<protein>
    <submittedName>
        <fullName evidence="1">Uncharacterized protein</fullName>
    </submittedName>
</protein>
<dbReference type="EMBL" id="OU892279">
    <property type="protein sequence ID" value="CAG9765885.1"/>
    <property type="molecule type" value="Genomic_DNA"/>
</dbReference>
<evidence type="ECO:0000313" key="2">
    <source>
        <dbReference type="Proteomes" id="UP001152799"/>
    </source>
</evidence>
<reference evidence="1" key="1">
    <citation type="submission" date="2022-01" db="EMBL/GenBank/DDBJ databases">
        <authorList>
            <person name="King R."/>
        </authorList>
    </citation>
    <scope>NUCLEOTIDE SEQUENCE</scope>
</reference>
<keyword evidence="2" id="KW-1185">Reference proteome</keyword>
<proteinExistence type="predicted"/>
<gene>
    <name evidence="1" type="ORF">CEUTPL_LOCUS6485</name>
</gene>
<dbReference type="OrthoDB" id="6771755at2759"/>
<organism evidence="1 2">
    <name type="scientific">Ceutorhynchus assimilis</name>
    <name type="common">cabbage seed weevil</name>
    <dbReference type="NCBI Taxonomy" id="467358"/>
    <lineage>
        <taxon>Eukaryota</taxon>
        <taxon>Metazoa</taxon>
        <taxon>Ecdysozoa</taxon>
        <taxon>Arthropoda</taxon>
        <taxon>Hexapoda</taxon>
        <taxon>Insecta</taxon>
        <taxon>Pterygota</taxon>
        <taxon>Neoptera</taxon>
        <taxon>Endopterygota</taxon>
        <taxon>Coleoptera</taxon>
        <taxon>Polyphaga</taxon>
        <taxon>Cucujiformia</taxon>
        <taxon>Curculionidae</taxon>
        <taxon>Ceutorhynchinae</taxon>
        <taxon>Ceutorhynchus</taxon>
    </lineage>
</organism>
<name>A0A9N9QHZ9_9CUCU</name>